<keyword evidence="4" id="KW-1185">Reference proteome</keyword>
<feature type="region of interest" description="Disordered" evidence="1">
    <location>
        <begin position="165"/>
        <end position="186"/>
    </location>
</feature>
<dbReference type="RefSeq" id="WP_230729788.1">
    <property type="nucleotide sequence ID" value="NZ_JAJNDB010000001.1"/>
</dbReference>
<sequence>MWTGIASLALAVLLTLAAVTFFVPTVLVPPDSSGPNALMQGTTAFAVAVVLGLFWAYAVWRARVEYLAAAPGPVTVLPFQDHTHDQADADRAKELTARFENALVQTKIYGSTAIPSTGRPSDFLSIVEAAGDRLTGVWGAASRLVRILAPLSAYQVHCTMRTESEAGPTYSSSSCPGFPVRRSHHS</sequence>
<dbReference type="EMBL" id="JAJNDB010000001">
    <property type="protein sequence ID" value="MCD2192097.1"/>
    <property type="molecule type" value="Genomic_DNA"/>
</dbReference>
<evidence type="ECO:0000256" key="2">
    <source>
        <dbReference type="SAM" id="Phobius"/>
    </source>
</evidence>
<keyword evidence="2" id="KW-1133">Transmembrane helix</keyword>
<proteinExistence type="predicted"/>
<evidence type="ECO:0000313" key="4">
    <source>
        <dbReference type="Proteomes" id="UP001199469"/>
    </source>
</evidence>
<feature type="transmembrane region" description="Helical" evidence="2">
    <location>
        <begin position="38"/>
        <end position="60"/>
    </location>
</feature>
<evidence type="ECO:0000256" key="1">
    <source>
        <dbReference type="SAM" id="MobiDB-lite"/>
    </source>
</evidence>
<comment type="caution">
    <text evidence="3">The sequence shown here is derived from an EMBL/GenBank/DDBJ whole genome shotgun (WGS) entry which is preliminary data.</text>
</comment>
<reference evidence="3 4" key="1">
    <citation type="submission" date="2021-11" db="EMBL/GenBank/DDBJ databases">
        <title>Draft genome sequence of Actinomycetospora sp. SF1 isolated from the rhizosphere soil.</title>
        <authorList>
            <person name="Duangmal K."/>
            <person name="Chantavorakit T."/>
        </authorList>
    </citation>
    <scope>NUCLEOTIDE SEQUENCE [LARGE SCALE GENOMIC DNA]</scope>
    <source>
        <strain evidence="3 4">TBRC 5722</strain>
    </source>
</reference>
<accession>A0ABS8P271</accession>
<keyword evidence="2" id="KW-0472">Membrane</keyword>
<protein>
    <submittedName>
        <fullName evidence="3">Uncharacterized protein</fullName>
    </submittedName>
</protein>
<dbReference type="Proteomes" id="UP001199469">
    <property type="component" value="Unassembled WGS sequence"/>
</dbReference>
<keyword evidence="2" id="KW-0812">Transmembrane</keyword>
<evidence type="ECO:0000313" key="3">
    <source>
        <dbReference type="EMBL" id="MCD2192097.1"/>
    </source>
</evidence>
<organism evidence="3 4">
    <name type="scientific">Actinomycetospora endophytica</name>
    <dbReference type="NCBI Taxonomy" id="2291215"/>
    <lineage>
        <taxon>Bacteria</taxon>
        <taxon>Bacillati</taxon>
        <taxon>Actinomycetota</taxon>
        <taxon>Actinomycetes</taxon>
        <taxon>Pseudonocardiales</taxon>
        <taxon>Pseudonocardiaceae</taxon>
        <taxon>Actinomycetospora</taxon>
    </lineage>
</organism>
<gene>
    <name evidence="3" type="ORF">LQ327_01655</name>
</gene>
<name>A0ABS8P271_9PSEU</name>